<reference evidence="1" key="1">
    <citation type="submission" date="2016-01" db="EMBL/GenBank/DDBJ databases">
        <title>Complete genome of Planococcus rifietoensis type strain M8.</title>
        <authorList>
            <person name="See-Too W.S."/>
        </authorList>
    </citation>
    <scope>NUCLEOTIDE SEQUENCE [LARGE SCALE GENOMIC DNA]</scope>
    <source>
        <strain evidence="1">M8</strain>
    </source>
</reference>
<organism evidence="1 2">
    <name type="scientific">Planococcus rifietoensis</name>
    <dbReference type="NCBI Taxonomy" id="200991"/>
    <lineage>
        <taxon>Bacteria</taxon>
        <taxon>Bacillati</taxon>
        <taxon>Bacillota</taxon>
        <taxon>Bacilli</taxon>
        <taxon>Bacillales</taxon>
        <taxon>Caryophanaceae</taxon>
        <taxon>Planococcus</taxon>
    </lineage>
</organism>
<evidence type="ECO:0000313" key="2">
    <source>
        <dbReference type="Proteomes" id="UP000067683"/>
    </source>
</evidence>
<dbReference type="RefSeq" id="WP_058381919.1">
    <property type="nucleotide sequence ID" value="NZ_CP013659.2"/>
</dbReference>
<dbReference type="AlphaFoldDB" id="A0A0U2Z7P3"/>
<dbReference type="KEGG" id="prt:AUC31_08255"/>
<evidence type="ECO:0000313" key="1">
    <source>
        <dbReference type="EMBL" id="ALS75212.1"/>
    </source>
</evidence>
<protein>
    <submittedName>
        <fullName evidence="1">Uncharacterized protein</fullName>
    </submittedName>
</protein>
<dbReference type="Proteomes" id="UP000067683">
    <property type="component" value="Chromosome"/>
</dbReference>
<gene>
    <name evidence="1" type="ORF">AUC31_08255</name>
</gene>
<accession>A0A0U2Z7P3</accession>
<dbReference type="OrthoDB" id="2427926at2"/>
<name>A0A0U2Z7P3_9BACL</name>
<dbReference type="EMBL" id="CP013659">
    <property type="protein sequence ID" value="ALS75212.1"/>
    <property type="molecule type" value="Genomic_DNA"/>
</dbReference>
<proteinExistence type="predicted"/>
<keyword evidence="2" id="KW-1185">Reference proteome</keyword>
<sequence>MSMYSNMTYENDTRKIDKALKKYEEKKNAALVLLAEIDMLNKMEDVEDTILWKQKSMKEKLIAAERQRRDVEEMLINYIGKYDDRDLHRYTELLEELKKDKPK</sequence>